<dbReference type="OrthoDB" id="1657402at2759"/>
<keyword evidence="3" id="KW-0326">Glycosidase</keyword>
<sequence length="855" mass="90398">MAARVLARVIPFALLVSRSHATPGAASFASLGGRPYKVAYDERALTINGERALFLSGSLHYPRGTPDDWNGWLDDAVSNGLNMVEIYVFWNLHMPTEHGAGVWSGGANFTDFIERCASRGLFVYLRVGPYVCAEWTYGGIPLWLAQKEGVRFRESNPVWQAAMEDFFQQVVQRTAAARQFAPQGGPVMLVQVENELQPTDRPYVDWCGKMAEEALRAVGAGSVPLTMCNGETAANSINTCNGEDCAPFADARGQSGRVLVDQPALWTENEGGFALWAGSAAGEPSYFWARSVSELARNSLRWFARGGSLINYYMFAGGSTRGLWAGAALTTAYAPDVPVCHDGLRHGAKFHFLQLMHAALASAAPELVRAPVPRAPTLLGRTDAVVAADELDARADAGGAHGAHGSAQLGFRYGAVAFVESNASVAVTVPLDALGCAGVNVTLGPRSAQLLALLPRARENEPPASSCGAVRALFRSDKLLDAAPRPPLHRALKPLPGGALRWEAWAEPLGRAGAHVDGAEPALAGRRPSRLLDIGSHGASVHAKTPIEQGLITRDRTAFASYARHGTRFAGGCAADGTARKGACVLEVDVGCAGALLVLVDGRPVGGAHELSHDPCTARLNVTLNASAIAPGERTLTIVSEHLGYANYGFRAPLAKGLVGRVALLDGGGGGAPRASELTAGAWTIRAGLDGERLRLMGTQGQAAVRWGSARAGVDGSPAGRVRALTWYRAHFATPAELLTAPTERAGARAARLHVNMSGFGRGHAWLNGHAVGRYWLLPRATGPQAGVRPTQALYHLPTAWLSRDASVPNVLAVLEGPGGEDVGRAALYVARHEAGPGPDFDERTWADELSDCEM</sequence>
<evidence type="ECO:0000259" key="6">
    <source>
        <dbReference type="Pfam" id="PF01301"/>
    </source>
</evidence>
<dbReference type="InterPro" id="IPR048913">
    <property type="entry name" value="BetaGal_gal-bd"/>
</dbReference>
<accession>A0A8J6C2K9</accession>
<protein>
    <recommendedName>
        <fullName evidence="10">Beta-galactosidase</fullName>
    </recommendedName>
</protein>
<evidence type="ECO:0000313" key="9">
    <source>
        <dbReference type="Proteomes" id="UP000751190"/>
    </source>
</evidence>
<dbReference type="AlphaFoldDB" id="A0A8J6C2K9"/>
<dbReference type="InterPro" id="IPR031330">
    <property type="entry name" value="Gly_Hdrlase_35_cat"/>
</dbReference>
<dbReference type="Gene3D" id="3.20.20.80">
    <property type="entry name" value="Glycosidases"/>
    <property type="match status" value="1"/>
</dbReference>
<comment type="similarity">
    <text evidence="1 4">Belongs to the glycosyl hydrolase 35 family.</text>
</comment>
<keyword evidence="5" id="KW-0732">Signal</keyword>
<gene>
    <name evidence="8" type="ORF">KFE25_010956</name>
</gene>
<evidence type="ECO:0000256" key="1">
    <source>
        <dbReference type="ARBA" id="ARBA00009809"/>
    </source>
</evidence>
<reference evidence="8" key="1">
    <citation type="submission" date="2021-05" db="EMBL/GenBank/DDBJ databases">
        <title>The genome of the haptophyte Pavlova lutheri (Diacronema luteri, Pavlovales) - a model for lipid biosynthesis in eukaryotic algae.</title>
        <authorList>
            <person name="Hulatt C.J."/>
            <person name="Posewitz M.C."/>
        </authorList>
    </citation>
    <scope>NUCLEOTIDE SEQUENCE</scope>
    <source>
        <strain evidence="8">NIVA-4/92</strain>
    </source>
</reference>
<dbReference type="InterPro" id="IPR001944">
    <property type="entry name" value="Glycoside_Hdrlase_35"/>
</dbReference>
<dbReference type="PANTHER" id="PTHR23421">
    <property type="entry name" value="BETA-GALACTOSIDASE RELATED"/>
    <property type="match status" value="1"/>
</dbReference>
<feature type="domain" description="Glycoside hydrolase 35 catalytic" evidence="6">
    <location>
        <begin position="45"/>
        <end position="359"/>
    </location>
</feature>
<keyword evidence="9" id="KW-1185">Reference proteome</keyword>
<dbReference type="InterPro" id="IPR017853">
    <property type="entry name" value="GH"/>
</dbReference>
<dbReference type="SUPFAM" id="SSF49785">
    <property type="entry name" value="Galactose-binding domain-like"/>
    <property type="match status" value="1"/>
</dbReference>
<comment type="caution">
    <text evidence="8">The sequence shown here is derived from an EMBL/GenBank/DDBJ whole genome shotgun (WGS) entry which is preliminary data.</text>
</comment>
<dbReference type="GO" id="GO:0005975">
    <property type="term" value="P:carbohydrate metabolic process"/>
    <property type="evidence" value="ECO:0007669"/>
    <property type="project" value="InterPro"/>
</dbReference>
<evidence type="ECO:0000313" key="8">
    <source>
        <dbReference type="EMBL" id="KAG8459907.1"/>
    </source>
</evidence>
<feature type="domain" description="Beta-galactosidase galactose-binding" evidence="7">
    <location>
        <begin position="725"/>
        <end position="804"/>
    </location>
</feature>
<dbReference type="InterPro" id="IPR008979">
    <property type="entry name" value="Galactose-bd-like_sf"/>
</dbReference>
<evidence type="ECO:0000256" key="3">
    <source>
        <dbReference type="ARBA" id="ARBA00023295"/>
    </source>
</evidence>
<organism evidence="8 9">
    <name type="scientific">Diacronema lutheri</name>
    <name type="common">Unicellular marine alga</name>
    <name type="synonym">Monochrysis lutheri</name>
    <dbReference type="NCBI Taxonomy" id="2081491"/>
    <lineage>
        <taxon>Eukaryota</taxon>
        <taxon>Haptista</taxon>
        <taxon>Haptophyta</taxon>
        <taxon>Pavlovophyceae</taxon>
        <taxon>Pavlovales</taxon>
        <taxon>Pavlovaceae</taxon>
        <taxon>Diacronema</taxon>
    </lineage>
</organism>
<evidence type="ECO:0008006" key="10">
    <source>
        <dbReference type="Google" id="ProtNLM"/>
    </source>
</evidence>
<proteinExistence type="inferred from homology"/>
<evidence type="ECO:0000256" key="5">
    <source>
        <dbReference type="SAM" id="SignalP"/>
    </source>
</evidence>
<evidence type="ECO:0000259" key="7">
    <source>
        <dbReference type="Pfam" id="PF21467"/>
    </source>
</evidence>
<dbReference type="PRINTS" id="PR00742">
    <property type="entry name" value="GLHYDRLASE35"/>
</dbReference>
<dbReference type="GO" id="GO:0004553">
    <property type="term" value="F:hydrolase activity, hydrolyzing O-glycosyl compounds"/>
    <property type="evidence" value="ECO:0007669"/>
    <property type="project" value="InterPro"/>
</dbReference>
<dbReference type="EMBL" id="JAGTXO010000036">
    <property type="protein sequence ID" value="KAG8459907.1"/>
    <property type="molecule type" value="Genomic_DNA"/>
</dbReference>
<dbReference type="Pfam" id="PF21467">
    <property type="entry name" value="BetaGal_gal-bd"/>
    <property type="match status" value="1"/>
</dbReference>
<feature type="chain" id="PRO_5035175875" description="Beta-galactosidase" evidence="5">
    <location>
        <begin position="22"/>
        <end position="855"/>
    </location>
</feature>
<name>A0A8J6C2K9_DIALT</name>
<evidence type="ECO:0000256" key="4">
    <source>
        <dbReference type="RuleBase" id="RU003679"/>
    </source>
</evidence>
<dbReference type="SUPFAM" id="SSF51445">
    <property type="entry name" value="(Trans)glycosidases"/>
    <property type="match status" value="1"/>
</dbReference>
<evidence type="ECO:0000256" key="2">
    <source>
        <dbReference type="ARBA" id="ARBA00022801"/>
    </source>
</evidence>
<dbReference type="Proteomes" id="UP000751190">
    <property type="component" value="Unassembled WGS sequence"/>
</dbReference>
<dbReference type="Pfam" id="PF01301">
    <property type="entry name" value="Glyco_hydro_35"/>
    <property type="match status" value="1"/>
</dbReference>
<keyword evidence="2" id="KW-0378">Hydrolase</keyword>
<feature type="signal peptide" evidence="5">
    <location>
        <begin position="1"/>
        <end position="21"/>
    </location>
</feature>
<dbReference type="Gene3D" id="2.60.120.260">
    <property type="entry name" value="Galactose-binding domain-like"/>
    <property type="match status" value="1"/>
</dbReference>